<keyword evidence="3" id="KW-1185">Reference proteome</keyword>
<keyword evidence="1" id="KW-1133">Transmembrane helix</keyword>
<evidence type="ECO:0000313" key="3">
    <source>
        <dbReference type="Proteomes" id="UP000234950"/>
    </source>
</evidence>
<evidence type="ECO:0008006" key="4">
    <source>
        <dbReference type="Google" id="ProtNLM"/>
    </source>
</evidence>
<comment type="caution">
    <text evidence="2">The sequence shown here is derived from an EMBL/GenBank/DDBJ whole genome shotgun (WGS) entry which is preliminary data.</text>
</comment>
<dbReference type="Pfam" id="PF10823">
    <property type="entry name" value="DUF2568"/>
    <property type="match status" value="1"/>
</dbReference>
<organism evidence="2 3">
    <name type="scientific">Neobacillus cucumis</name>
    <dbReference type="NCBI Taxonomy" id="1740721"/>
    <lineage>
        <taxon>Bacteria</taxon>
        <taxon>Bacillati</taxon>
        <taxon>Bacillota</taxon>
        <taxon>Bacilli</taxon>
        <taxon>Bacillales</taxon>
        <taxon>Bacillaceae</taxon>
        <taxon>Neobacillus</taxon>
    </lineage>
</organism>
<reference evidence="2 3" key="1">
    <citation type="submission" date="2017-11" db="EMBL/GenBank/DDBJ databases">
        <title>Comparitive Functional Genomics of Dry Heat Resistant strains isolated from the Viking Spacecraft.</title>
        <authorList>
            <person name="Seuylemezian A."/>
            <person name="Cooper K."/>
            <person name="Vaishampayan P."/>
        </authorList>
    </citation>
    <scope>NUCLEOTIDE SEQUENCE [LARGE SCALE GENOMIC DNA]</scope>
    <source>
        <strain evidence="2 3">V32-6</strain>
    </source>
</reference>
<dbReference type="AlphaFoldDB" id="A0A2N5H9G7"/>
<keyword evidence="1" id="KW-0812">Transmembrane</keyword>
<proteinExistence type="predicted"/>
<evidence type="ECO:0000313" key="2">
    <source>
        <dbReference type="EMBL" id="PLS02161.1"/>
    </source>
</evidence>
<sequence>MEGIKQTNLGVRFLLEIIALAVLGYWGFKTQQGTILKIVLGIGTPLLLAVIWGVFGAPKAPFVLSGLPFLFLEIFVFGLPFTALILMEKTTLASLYGVMVILNLVFMKLWDQ</sequence>
<feature type="transmembrane region" description="Helical" evidence="1">
    <location>
        <begin position="34"/>
        <end position="55"/>
    </location>
</feature>
<feature type="transmembrane region" description="Helical" evidence="1">
    <location>
        <begin position="9"/>
        <end position="28"/>
    </location>
</feature>
<accession>A0A2N5H9G7</accession>
<dbReference type="OrthoDB" id="4557830at2"/>
<gene>
    <name evidence="2" type="ORF">CVD27_21220</name>
</gene>
<keyword evidence="1" id="KW-0472">Membrane</keyword>
<dbReference type="EMBL" id="PGVE01000079">
    <property type="protein sequence ID" value="PLS02161.1"/>
    <property type="molecule type" value="Genomic_DNA"/>
</dbReference>
<evidence type="ECO:0000256" key="1">
    <source>
        <dbReference type="SAM" id="Phobius"/>
    </source>
</evidence>
<name>A0A2N5H9G7_9BACI</name>
<dbReference type="Proteomes" id="UP000234950">
    <property type="component" value="Unassembled WGS sequence"/>
</dbReference>
<feature type="transmembrane region" description="Helical" evidence="1">
    <location>
        <begin position="67"/>
        <end position="87"/>
    </location>
</feature>
<protein>
    <recommendedName>
        <fullName evidence="4">DUF2568 domain-containing protein</fullName>
    </recommendedName>
</protein>
<dbReference type="InterPro" id="IPR021214">
    <property type="entry name" value="DUF2568"/>
</dbReference>
<feature type="transmembrane region" description="Helical" evidence="1">
    <location>
        <begin position="93"/>
        <end position="110"/>
    </location>
</feature>
<dbReference type="RefSeq" id="WP_101650227.1">
    <property type="nucleotide sequence ID" value="NZ_PGVE01000079.1"/>
</dbReference>